<keyword evidence="5" id="KW-0804">Transcription</keyword>
<dbReference type="InterPro" id="IPR013324">
    <property type="entry name" value="RNA_pol_sigma_r3/r4-like"/>
</dbReference>
<evidence type="ECO:0000259" key="8">
    <source>
        <dbReference type="Pfam" id="PF08281"/>
    </source>
</evidence>
<dbReference type="NCBIfam" id="TIGR02937">
    <property type="entry name" value="sigma70-ECF"/>
    <property type="match status" value="1"/>
</dbReference>
<feature type="compositionally biased region" description="Polar residues" evidence="6">
    <location>
        <begin position="58"/>
        <end position="76"/>
    </location>
</feature>
<comment type="caution">
    <text evidence="9">The sequence shown here is derived from an EMBL/GenBank/DDBJ whole genome shotgun (WGS) entry which is preliminary data.</text>
</comment>
<dbReference type="PANTHER" id="PTHR43133:SF50">
    <property type="entry name" value="ECF RNA POLYMERASE SIGMA FACTOR SIGM"/>
    <property type="match status" value="1"/>
</dbReference>
<dbReference type="InterPro" id="IPR039425">
    <property type="entry name" value="RNA_pol_sigma-70-like"/>
</dbReference>
<dbReference type="InterPro" id="IPR036388">
    <property type="entry name" value="WH-like_DNA-bd_sf"/>
</dbReference>
<dbReference type="InterPro" id="IPR014325">
    <property type="entry name" value="RNA_pol_sigma-E_actinobac"/>
</dbReference>
<comment type="similarity">
    <text evidence="1">Belongs to the sigma-70 factor family. ECF subfamily.</text>
</comment>
<evidence type="ECO:0000256" key="2">
    <source>
        <dbReference type="ARBA" id="ARBA00023015"/>
    </source>
</evidence>
<evidence type="ECO:0000256" key="6">
    <source>
        <dbReference type="SAM" id="MobiDB-lite"/>
    </source>
</evidence>
<keyword evidence="4" id="KW-0238">DNA-binding</keyword>
<dbReference type="InterPro" id="IPR014284">
    <property type="entry name" value="RNA_pol_sigma-70_dom"/>
</dbReference>
<name>A0A7X0VBL5_9ACTN</name>
<dbReference type="InterPro" id="IPR007627">
    <property type="entry name" value="RNA_pol_sigma70_r2"/>
</dbReference>
<gene>
    <name evidence="9" type="ORF">H5V45_15900</name>
</gene>
<evidence type="ECO:0000256" key="3">
    <source>
        <dbReference type="ARBA" id="ARBA00023082"/>
    </source>
</evidence>
<dbReference type="Pfam" id="PF04542">
    <property type="entry name" value="Sigma70_r2"/>
    <property type="match status" value="1"/>
</dbReference>
<dbReference type="Gene3D" id="1.10.10.10">
    <property type="entry name" value="Winged helix-like DNA-binding domain superfamily/Winged helix DNA-binding domain"/>
    <property type="match status" value="1"/>
</dbReference>
<keyword evidence="2" id="KW-0805">Transcription regulation</keyword>
<evidence type="ECO:0000259" key="7">
    <source>
        <dbReference type="Pfam" id="PF04542"/>
    </source>
</evidence>
<dbReference type="CDD" id="cd06171">
    <property type="entry name" value="Sigma70_r4"/>
    <property type="match status" value="1"/>
</dbReference>
<evidence type="ECO:0000313" key="9">
    <source>
        <dbReference type="EMBL" id="MBB6628811.1"/>
    </source>
</evidence>
<keyword evidence="3" id="KW-0731">Sigma factor</keyword>
<dbReference type="EMBL" id="JACKXE010000001">
    <property type="protein sequence ID" value="MBB6628811.1"/>
    <property type="molecule type" value="Genomic_DNA"/>
</dbReference>
<proteinExistence type="inferred from homology"/>
<dbReference type="Proteomes" id="UP000523955">
    <property type="component" value="Unassembled WGS sequence"/>
</dbReference>
<dbReference type="GO" id="GO:0003677">
    <property type="term" value="F:DNA binding"/>
    <property type="evidence" value="ECO:0007669"/>
    <property type="project" value="UniProtKB-KW"/>
</dbReference>
<evidence type="ECO:0000256" key="1">
    <source>
        <dbReference type="ARBA" id="ARBA00010641"/>
    </source>
</evidence>
<dbReference type="Pfam" id="PF08281">
    <property type="entry name" value="Sigma70_r4_2"/>
    <property type="match status" value="1"/>
</dbReference>
<reference evidence="9 10" key="1">
    <citation type="submission" date="2020-08" db="EMBL/GenBank/DDBJ databases">
        <authorList>
            <person name="Seo M.-J."/>
        </authorList>
    </citation>
    <scope>NUCLEOTIDE SEQUENCE [LARGE SCALE GENOMIC DNA]</scope>
    <source>
        <strain evidence="9 10">KIGAM211</strain>
    </source>
</reference>
<dbReference type="SUPFAM" id="SSF88946">
    <property type="entry name" value="Sigma2 domain of RNA polymerase sigma factors"/>
    <property type="match status" value="1"/>
</dbReference>
<evidence type="ECO:0000313" key="10">
    <source>
        <dbReference type="Proteomes" id="UP000523955"/>
    </source>
</evidence>
<feature type="domain" description="RNA polymerase sigma factor 70 region 4 type 2" evidence="8">
    <location>
        <begin position="183"/>
        <end position="236"/>
    </location>
</feature>
<feature type="domain" description="RNA polymerase sigma-70 region 2" evidence="7">
    <location>
        <begin position="97"/>
        <end position="158"/>
    </location>
</feature>
<dbReference type="GO" id="GO:0006352">
    <property type="term" value="P:DNA-templated transcription initiation"/>
    <property type="evidence" value="ECO:0007669"/>
    <property type="project" value="InterPro"/>
</dbReference>
<accession>A0A7X0VBL5</accession>
<dbReference type="NCBIfam" id="TIGR02983">
    <property type="entry name" value="SigE-fam_strep"/>
    <property type="match status" value="1"/>
</dbReference>
<protein>
    <submittedName>
        <fullName evidence="9">SigE family RNA polymerase sigma factor</fullName>
    </submittedName>
</protein>
<dbReference type="Gene3D" id="1.10.1740.10">
    <property type="match status" value="1"/>
</dbReference>
<evidence type="ECO:0000256" key="5">
    <source>
        <dbReference type="ARBA" id="ARBA00023163"/>
    </source>
</evidence>
<dbReference type="AlphaFoldDB" id="A0A7X0VBL5"/>
<feature type="region of interest" description="Disordered" evidence="6">
    <location>
        <begin position="57"/>
        <end position="82"/>
    </location>
</feature>
<dbReference type="SUPFAM" id="SSF88659">
    <property type="entry name" value="Sigma3 and sigma4 domains of RNA polymerase sigma factors"/>
    <property type="match status" value="1"/>
</dbReference>
<dbReference type="GO" id="GO:0016987">
    <property type="term" value="F:sigma factor activity"/>
    <property type="evidence" value="ECO:0007669"/>
    <property type="project" value="UniProtKB-KW"/>
</dbReference>
<dbReference type="PANTHER" id="PTHR43133">
    <property type="entry name" value="RNA POLYMERASE ECF-TYPE SIGMA FACTO"/>
    <property type="match status" value="1"/>
</dbReference>
<evidence type="ECO:0000256" key="4">
    <source>
        <dbReference type="ARBA" id="ARBA00023125"/>
    </source>
</evidence>
<keyword evidence="10" id="KW-1185">Reference proteome</keyword>
<dbReference type="InterPro" id="IPR013325">
    <property type="entry name" value="RNA_pol_sigma_r2"/>
</dbReference>
<sequence>MGGSPRWCVVGGTRRRRPRVLGTSLPRTRCATASRLFQACNVRNEVGRWAGEPAGSCVQPNRPSLRSGEHATTGTSRVRRQDAAGDAAFTQFAAASRTRLRHTAYLLCGDWDRASDHVQEGLIRVYVAWPRLVRNGGELAYARKAVVSAFLDASRRRSSRERPVEDDPTRASAEDVATAVADRQALMVALARLPERQRACVVLRYFEDLDVRATAVVLGCSEGTVKSQTSRALTTLRSLFENADREELAIAGERNLPW</sequence>
<organism evidence="9 10">
    <name type="scientific">Nocardioides luti</name>
    <dbReference type="NCBI Taxonomy" id="2761101"/>
    <lineage>
        <taxon>Bacteria</taxon>
        <taxon>Bacillati</taxon>
        <taxon>Actinomycetota</taxon>
        <taxon>Actinomycetes</taxon>
        <taxon>Propionibacteriales</taxon>
        <taxon>Nocardioidaceae</taxon>
        <taxon>Nocardioides</taxon>
    </lineage>
</organism>
<dbReference type="InterPro" id="IPR013249">
    <property type="entry name" value="RNA_pol_sigma70_r4_t2"/>
</dbReference>